<dbReference type="RefSeq" id="WP_142593695.1">
    <property type="nucleotide sequence ID" value="NZ_CABFWF030000014.1"/>
</dbReference>
<name>A0ABN7JVI4_9HYPH</name>
<organism evidence="2 3">
    <name type="scientific">Pseudorhizobium endolithicum</name>
    <dbReference type="NCBI Taxonomy" id="1191678"/>
    <lineage>
        <taxon>Bacteria</taxon>
        <taxon>Pseudomonadati</taxon>
        <taxon>Pseudomonadota</taxon>
        <taxon>Alphaproteobacteria</taxon>
        <taxon>Hyphomicrobiales</taxon>
        <taxon>Rhizobiaceae</taxon>
        <taxon>Rhizobium/Agrobacterium group</taxon>
        <taxon>Pseudorhizobium</taxon>
    </lineage>
</organism>
<sequence>MSLFRNIVLAAVIAGLVSGLLLTVMQSYATVPLIIHAETFEGGGAEIHDHGHGAAHSHDAAAADHHHDPEAWAPANGFERFFYTAAANMLAGIGFALVLLTAAEALGGLSGWRKGMMFGFAGFLAFSLAPGLGLPPELPGMPAADLGARQIWWIATAACTAVALGLLAYTRSPLLAVLAVVLLIAPHLIGAPHPESHETAVPADLHARFVAAVFATSLVFWSALGAVAALVRDRFRQGEEAFSVSTGGVVSR</sequence>
<evidence type="ECO:0000313" key="3">
    <source>
        <dbReference type="Proteomes" id="UP000606921"/>
    </source>
</evidence>
<dbReference type="NCBIfam" id="TIGR02458">
    <property type="entry name" value="CbtA"/>
    <property type="match status" value="1"/>
</dbReference>
<evidence type="ECO:0000256" key="1">
    <source>
        <dbReference type="SAM" id="Phobius"/>
    </source>
</evidence>
<keyword evidence="1" id="KW-0472">Membrane</keyword>
<feature type="transmembrane region" description="Helical" evidence="1">
    <location>
        <begin position="174"/>
        <end position="189"/>
    </location>
</feature>
<feature type="transmembrane region" description="Helical" evidence="1">
    <location>
        <begin position="7"/>
        <end position="29"/>
    </location>
</feature>
<dbReference type="InterPro" id="IPR012666">
    <property type="entry name" value="CbtA_put"/>
</dbReference>
<keyword evidence="3" id="KW-1185">Reference proteome</keyword>
<dbReference type="EMBL" id="CABFWF030000014">
    <property type="protein sequence ID" value="CAD7050356.1"/>
    <property type="molecule type" value="Genomic_DNA"/>
</dbReference>
<keyword evidence="1" id="KW-0812">Transmembrane</keyword>
<feature type="transmembrane region" description="Helical" evidence="1">
    <location>
        <begin position="115"/>
        <end position="131"/>
    </location>
</feature>
<comment type="caution">
    <text evidence="2">The sequence shown here is derived from an EMBL/GenBank/DDBJ whole genome shotgun (WGS) entry which is preliminary data.</text>
</comment>
<dbReference type="Proteomes" id="UP000606921">
    <property type="component" value="Unassembled WGS sequence"/>
</dbReference>
<accession>A0ABN7JVI4</accession>
<gene>
    <name evidence="2" type="ORF">REJC140_01629</name>
</gene>
<feature type="transmembrane region" description="Helical" evidence="1">
    <location>
        <begin position="151"/>
        <end position="169"/>
    </location>
</feature>
<evidence type="ECO:0000313" key="2">
    <source>
        <dbReference type="EMBL" id="CAD7050356.1"/>
    </source>
</evidence>
<keyword evidence="1" id="KW-1133">Transmembrane helix</keyword>
<proteinExistence type="predicted"/>
<protein>
    <submittedName>
        <fullName evidence="2">Cobalt transporter</fullName>
    </submittedName>
</protein>
<feature type="transmembrane region" description="Helical" evidence="1">
    <location>
        <begin position="209"/>
        <end position="231"/>
    </location>
</feature>
<reference evidence="2 3" key="1">
    <citation type="submission" date="2020-11" db="EMBL/GenBank/DDBJ databases">
        <authorList>
            <person name="Lassalle F."/>
        </authorList>
    </citation>
    <scope>NUCLEOTIDE SEQUENCE [LARGE SCALE GENOMIC DNA]</scope>
    <source>
        <strain evidence="2 3">JC140</strain>
    </source>
</reference>
<feature type="transmembrane region" description="Helical" evidence="1">
    <location>
        <begin position="81"/>
        <end position="103"/>
    </location>
</feature>
<dbReference type="Pfam" id="PF09490">
    <property type="entry name" value="CbtA"/>
    <property type="match status" value="1"/>
</dbReference>